<dbReference type="PANTHER" id="PTHR10352">
    <property type="entry name" value="EUKARYOTIC TRANSLATION INITIATION FACTOR 3 SUBUNIT G"/>
    <property type="match status" value="1"/>
</dbReference>
<evidence type="ECO:0000256" key="5">
    <source>
        <dbReference type="ARBA" id="ARBA00023242"/>
    </source>
</evidence>
<proteinExistence type="inferred from homology"/>
<evidence type="ECO:0000256" key="4">
    <source>
        <dbReference type="ARBA" id="ARBA00022884"/>
    </source>
</evidence>
<dbReference type="CDD" id="cd12317">
    <property type="entry name" value="RRM4_RBM19_RRM3_MRD1"/>
    <property type="match status" value="1"/>
</dbReference>
<dbReference type="InterPro" id="IPR035979">
    <property type="entry name" value="RBD_domain_sf"/>
</dbReference>
<evidence type="ECO:0000256" key="3">
    <source>
        <dbReference type="ARBA" id="ARBA00022737"/>
    </source>
</evidence>
<dbReference type="FunFam" id="3.30.70.330:FF:000277">
    <property type="entry name" value="RNA binding motif protein 19"/>
    <property type="match status" value="1"/>
</dbReference>
<evidence type="ECO:0000256" key="1">
    <source>
        <dbReference type="ARBA" id="ARBA00004123"/>
    </source>
</evidence>
<name>A0A915KIU6_ROMCU</name>
<comment type="subcellular location">
    <subcellularLocation>
        <location evidence="1">Nucleus</location>
    </subcellularLocation>
</comment>
<dbReference type="InterPro" id="IPR000504">
    <property type="entry name" value="RRM_dom"/>
</dbReference>
<dbReference type="OMA" id="GAICKHA"/>
<keyword evidence="9" id="KW-1185">Reference proteome</keyword>
<reference evidence="10" key="1">
    <citation type="submission" date="2022-11" db="UniProtKB">
        <authorList>
            <consortium name="WormBaseParasite"/>
        </authorList>
    </citation>
    <scope>IDENTIFICATION</scope>
</reference>
<feature type="region of interest" description="Disordered" evidence="7">
    <location>
        <begin position="321"/>
        <end position="343"/>
    </location>
</feature>
<dbReference type="GO" id="GO:0003723">
    <property type="term" value="F:RNA binding"/>
    <property type="evidence" value="ECO:0007669"/>
    <property type="project" value="UniProtKB-UniRule"/>
</dbReference>
<dbReference type="WBParaSite" id="nRc.2.0.1.t38330-RA">
    <property type="protein sequence ID" value="nRc.2.0.1.t38330-RA"/>
    <property type="gene ID" value="nRc.2.0.1.g38330"/>
</dbReference>
<dbReference type="SUPFAM" id="SSF54928">
    <property type="entry name" value="RNA-binding domain, RBD"/>
    <property type="match status" value="2"/>
</dbReference>
<dbReference type="InterPro" id="IPR012677">
    <property type="entry name" value="Nucleotide-bd_a/b_plait_sf"/>
</dbReference>
<evidence type="ECO:0000313" key="9">
    <source>
        <dbReference type="Proteomes" id="UP000887565"/>
    </source>
</evidence>
<keyword evidence="4 6" id="KW-0694">RNA-binding</keyword>
<feature type="domain" description="RRM" evidence="8">
    <location>
        <begin position="116"/>
        <end position="189"/>
    </location>
</feature>
<evidence type="ECO:0000259" key="8">
    <source>
        <dbReference type="PROSITE" id="PS50102"/>
    </source>
</evidence>
<dbReference type="AlphaFoldDB" id="A0A915KIU6"/>
<dbReference type="InterPro" id="IPR034423">
    <property type="entry name" value="RBM19_RRM5"/>
</dbReference>
<evidence type="ECO:0000313" key="10">
    <source>
        <dbReference type="WBParaSite" id="nRc.2.0.1.t38330-RA"/>
    </source>
</evidence>
<dbReference type="PROSITE" id="PS50102">
    <property type="entry name" value="RRM"/>
    <property type="match status" value="2"/>
</dbReference>
<dbReference type="CDD" id="cd12318">
    <property type="entry name" value="RRM5_RBM19_like"/>
    <property type="match status" value="1"/>
</dbReference>
<accession>A0A915KIU6</accession>
<dbReference type="Proteomes" id="UP000887565">
    <property type="component" value="Unplaced"/>
</dbReference>
<evidence type="ECO:0000256" key="7">
    <source>
        <dbReference type="SAM" id="MobiDB-lite"/>
    </source>
</evidence>
<dbReference type="Pfam" id="PF00076">
    <property type="entry name" value="RRM_1"/>
    <property type="match status" value="2"/>
</dbReference>
<dbReference type="Gene3D" id="3.30.70.330">
    <property type="match status" value="2"/>
</dbReference>
<feature type="compositionally biased region" description="Basic and acidic residues" evidence="7">
    <location>
        <begin position="329"/>
        <end position="343"/>
    </location>
</feature>
<keyword evidence="3" id="KW-0677">Repeat</keyword>
<comment type="similarity">
    <text evidence="2">Belongs to the RRM MRD1 family.</text>
</comment>
<evidence type="ECO:0000256" key="2">
    <source>
        <dbReference type="ARBA" id="ARBA00008033"/>
    </source>
</evidence>
<evidence type="ECO:0000256" key="6">
    <source>
        <dbReference type="PROSITE-ProRule" id="PRU00176"/>
    </source>
</evidence>
<dbReference type="SMART" id="SM00360">
    <property type="entry name" value="RRM"/>
    <property type="match status" value="2"/>
</dbReference>
<organism evidence="9 10">
    <name type="scientific">Romanomermis culicivorax</name>
    <name type="common">Nematode worm</name>
    <dbReference type="NCBI Taxonomy" id="13658"/>
    <lineage>
        <taxon>Eukaryota</taxon>
        <taxon>Metazoa</taxon>
        <taxon>Ecdysozoa</taxon>
        <taxon>Nematoda</taxon>
        <taxon>Enoplea</taxon>
        <taxon>Dorylaimia</taxon>
        <taxon>Mermithida</taxon>
        <taxon>Mermithoidea</taxon>
        <taxon>Mermithidae</taxon>
        <taxon>Romanomermis</taxon>
    </lineage>
</organism>
<dbReference type="GO" id="GO:0005634">
    <property type="term" value="C:nucleus"/>
    <property type="evidence" value="ECO:0007669"/>
    <property type="project" value="UniProtKB-SubCell"/>
</dbReference>
<feature type="domain" description="RRM" evidence="8">
    <location>
        <begin position="235"/>
        <end position="319"/>
    </location>
</feature>
<protein>
    <submittedName>
        <fullName evidence="10">RRM domain-containing protein</fullName>
    </submittedName>
</protein>
<sequence length="343" mass="38696">EESKDESQKQVELQKIIESSSFKAKKVLKQKETAVSSYNWNTLFLGQNAVADALAERLGTEKSELLDAKLKTSLGVRMALGETQLVKETREFLQRNGVDLDCFSDEKRRKLARSSTVILTKNLPANTSIDELRELFGSHGDLGRVVLPPSGISALVEFMNEQEAKKAFKALAYKRFKKSTPLFLEWAPMEVFSLRIKTQHTASTTVEDVATTSEMKTEENMTENYLGEQNEEESATLFVKNLNFHTTDDQLRQHFSKIGPIKSASIAKKKTPSSNSSTFLSMGYGFVEFCRKSDAMQALKVMQRKPLDDFALELKLSDKHSTPTIESEFNSKKRQREEKIGGK</sequence>
<keyword evidence="5" id="KW-0539">Nucleus</keyword>